<sequence length="125" mass="14004">MEGAVVTKQHQWLCNYHPALHLQGAKKPDCSVFSSETLVQIVQGASVFLNQLNLANQLQPTQVQRVQDREVQNWQRFEAGCIACFIVRDDAGMILAARNSQVEDDHVTPAAVEAMGLREAMSWLR</sequence>
<gene>
    <name evidence="1" type="ORF">RCOM_0965020</name>
</gene>
<dbReference type="EMBL" id="EQ973821">
    <property type="protein sequence ID" value="EEF44600.1"/>
    <property type="molecule type" value="Genomic_DNA"/>
</dbReference>
<evidence type="ECO:0000313" key="1">
    <source>
        <dbReference type="EMBL" id="EEF44600.1"/>
    </source>
</evidence>
<protein>
    <submittedName>
        <fullName evidence="1">Uncharacterized protein</fullName>
    </submittedName>
</protein>
<name>B9RVM4_RICCO</name>
<dbReference type="AlphaFoldDB" id="B9RVM4"/>
<proteinExistence type="predicted"/>
<keyword evidence="2" id="KW-1185">Reference proteome</keyword>
<evidence type="ECO:0000313" key="2">
    <source>
        <dbReference type="Proteomes" id="UP000008311"/>
    </source>
</evidence>
<accession>B9RVM4</accession>
<reference evidence="2" key="1">
    <citation type="journal article" date="2010" name="Nat. Biotechnol.">
        <title>Draft genome sequence of the oilseed species Ricinus communis.</title>
        <authorList>
            <person name="Chan A.P."/>
            <person name="Crabtree J."/>
            <person name="Zhao Q."/>
            <person name="Lorenzi H."/>
            <person name="Orvis J."/>
            <person name="Puiu D."/>
            <person name="Melake-Berhan A."/>
            <person name="Jones K.M."/>
            <person name="Redman J."/>
            <person name="Chen G."/>
            <person name="Cahoon E.B."/>
            <person name="Gedil M."/>
            <person name="Stanke M."/>
            <person name="Haas B.J."/>
            <person name="Wortman J.R."/>
            <person name="Fraser-Liggett C.M."/>
            <person name="Ravel J."/>
            <person name="Rabinowicz P.D."/>
        </authorList>
    </citation>
    <scope>NUCLEOTIDE SEQUENCE [LARGE SCALE GENOMIC DNA]</scope>
    <source>
        <strain evidence="2">cv. Hale</strain>
    </source>
</reference>
<dbReference type="Proteomes" id="UP000008311">
    <property type="component" value="Unassembled WGS sequence"/>
</dbReference>
<organism evidence="1 2">
    <name type="scientific">Ricinus communis</name>
    <name type="common">Castor bean</name>
    <dbReference type="NCBI Taxonomy" id="3988"/>
    <lineage>
        <taxon>Eukaryota</taxon>
        <taxon>Viridiplantae</taxon>
        <taxon>Streptophyta</taxon>
        <taxon>Embryophyta</taxon>
        <taxon>Tracheophyta</taxon>
        <taxon>Spermatophyta</taxon>
        <taxon>Magnoliopsida</taxon>
        <taxon>eudicotyledons</taxon>
        <taxon>Gunneridae</taxon>
        <taxon>Pentapetalae</taxon>
        <taxon>rosids</taxon>
        <taxon>fabids</taxon>
        <taxon>Malpighiales</taxon>
        <taxon>Euphorbiaceae</taxon>
        <taxon>Acalyphoideae</taxon>
        <taxon>Acalypheae</taxon>
        <taxon>Ricinus</taxon>
    </lineage>
</organism>
<dbReference type="InParanoid" id="B9RVM4"/>